<evidence type="ECO:0000259" key="15">
    <source>
        <dbReference type="PROSITE" id="PS51975"/>
    </source>
</evidence>
<keyword evidence="9 12" id="KW-0255">Endonuclease</keyword>
<comment type="function">
    <text evidence="3 13">Endonuclease that specifically degrades the RNA of RNA-DNA hybrids.</text>
</comment>
<dbReference type="PROSITE" id="PS51975">
    <property type="entry name" value="RNASE_H_2"/>
    <property type="match status" value="1"/>
</dbReference>
<evidence type="ECO:0000256" key="6">
    <source>
        <dbReference type="ARBA" id="ARBA00022490"/>
    </source>
</evidence>
<evidence type="ECO:0000256" key="9">
    <source>
        <dbReference type="ARBA" id="ARBA00022759"/>
    </source>
</evidence>
<keyword evidence="6" id="KW-0963">Cytoplasm</keyword>
<keyword evidence="11" id="KW-0464">Manganese</keyword>
<dbReference type="KEGG" id="jde:Jden_0991"/>
<accession>C7R325</accession>
<dbReference type="GO" id="GO:0043137">
    <property type="term" value="P:DNA replication, removal of RNA primer"/>
    <property type="evidence" value="ECO:0007669"/>
    <property type="project" value="TreeGrafter"/>
</dbReference>
<evidence type="ECO:0000256" key="14">
    <source>
        <dbReference type="SAM" id="MobiDB-lite"/>
    </source>
</evidence>
<proteinExistence type="inferred from homology"/>
<evidence type="ECO:0000313" key="16">
    <source>
        <dbReference type="EMBL" id="ACV08647.1"/>
    </source>
</evidence>
<evidence type="ECO:0000256" key="12">
    <source>
        <dbReference type="PROSITE-ProRule" id="PRU01319"/>
    </source>
</evidence>
<dbReference type="SUPFAM" id="SSF53098">
    <property type="entry name" value="Ribonuclease H-like"/>
    <property type="match status" value="1"/>
</dbReference>
<dbReference type="NCBIfam" id="NF000595">
    <property type="entry name" value="PRK00015.1-3"/>
    <property type="match status" value="1"/>
</dbReference>
<feature type="region of interest" description="Disordered" evidence="14">
    <location>
        <begin position="30"/>
        <end position="51"/>
    </location>
</feature>
<dbReference type="GO" id="GO:0004523">
    <property type="term" value="F:RNA-DNA hybrid ribonuclease activity"/>
    <property type="evidence" value="ECO:0007669"/>
    <property type="project" value="UniProtKB-UniRule"/>
</dbReference>
<dbReference type="InterPro" id="IPR022898">
    <property type="entry name" value="RNase_HII"/>
</dbReference>
<dbReference type="EMBL" id="CP001706">
    <property type="protein sequence ID" value="ACV08647.1"/>
    <property type="molecule type" value="Genomic_DNA"/>
</dbReference>
<comment type="catalytic activity">
    <reaction evidence="1 12 13">
        <text>Endonucleolytic cleavage to 5'-phosphomonoester.</text>
        <dbReference type="EC" id="3.1.26.4"/>
    </reaction>
</comment>
<dbReference type="InterPro" id="IPR036397">
    <property type="entry name" value="RNaseH_sf"/>
</dbReference>
<dbReference type="GO" id="GO:0003723">
    <property type="term" value="F:RNA binding"/>
    <property type="evidence" value="ECO:0007669"/>
    <property type="project" value="UniProtKB-UniRule"/>
</dbReference>
<sequence length="303" mass="32481">MDEDTPALFELRQAVPPATYGLGEVEELDLGSTHAPGHSDDLSEGEPPQSEELALWEEATPRARRATRVWADLTHERSLFDRGARLVAGVDEVGRGALAGPVAVGVCVVDPTTQLPPVGLTDSKELSHEARALLVPMIQGWAVASAVGLATPEEIDECGIVGALRLAGQRALGEIMQRLGPVDTVLLDGSHNWLSEPVQDLFDAVTSDQQTIDGYEEPRVVTRVKADLACASVAGASILAKEHRDAIMRELDHDFPHYGWVTNKGYASSGHTYALTTRGPTPHHRMSWRLPGVDADAAVNGEA</sequence>
<comment type="cofactor">
    <cofactor evidence="2">
        <name>Mg(2+)</name>
        <dbReference type="ChEBI" id="CHEBI:18420"/>
    </cofactor>
</comment>
<feature type="binding site" evidence="12">
    <location>
        <position position="188"/>
    </location>
    <ligand>
        <name>a divalent metal cation</name>
        <dbReference type="ChEBI" id="CHEBI:60240"/>
    </ligand>
</feature>
<comment type="similarity">
    <text evidence="5 13">Belongs to the RNase HII family.</text>
</comment>
<dbReference type="Pfam" id="PF01351">
    <property type="entry name" value="RNase_HII"/>
    <property type="match status" value="1"/>
</dbReference>
<evidence type="ECO:0000256" key="13">
    <source>
        <dbReference type="RuleBase" id="RU003515"/>
    </source>
</evidence>
<comment type="subcellular location">
    <subcellularLocation>
        <location evidence="4">Cytoplasm</location>
    </subcellularLocation>
</comment>
<feature type="binding site" evidence="12">
    <location>
        <position position="92"/>
    </location>
    <ligand>
        <name>a divalent metal cation</name>
        <dbReference type="ChEBI" id="CHEBI:60240"/>
    </ligand>
</feature>
<dbReference type="InterPro" id="IPR024567">
    <property type="entry name" value="RNase_HII/HIII_dom"/>
</dbReference>
<keyword evidence="10 12" id="KW-0378">Hydrolase</keyword>
<keyword evidence="7 12" id="KW-0540">Nuclease</keyword>
<reference evidence="16 17" key="1">
    <citation type="journal article" date="2009" name="Stand. Genomic Sci.">
        <title>Complete genome sequence of Jonesia denitrificans type strain (Prevot 55134).</title>
        <authorList>
            <person name="Pukall R."/>
            <person name="Gehrich-Schroter G."/>
            <person name="Lapidus A."/>
            <person name="Nolan M."/>
            <person name="Glavina Del Rio T."/>
            <person name="Lucas S."/>
            <person name="Chen F."/>
            <person name="Tice H."/>
            <person name="Pitluck S."/>
            <person name="Cheng J.F."/>
            <person name="Copeland A."/>
            <person name="Saunders E."/>
            <person name="Brettin T."/>
            <person name="Detter J.C."/>
            <person name="Bruce D."/>
            <person name="Goodwin L."/>
            <person name="Pati A."/>
            <person name="Ivanova N."/>
            <person name="Mavromatis K."/>
            <person name="Ovchinnikova G."/>
            <person name="Chen A."/>
            <person name="Palaniappan K."/>
            <person name="Land M."/>
            <person name="Hauser L."/>
            <person name="Chang Y.J."/>
            <person name="Jeffries C.D."/>
            <person name="Chain P."/>
            <person name="Goker M."/>
            <person name="Bristow J."/>
            <person name="Eisen J.A."/>
            <person name="Markowitz V."/>
            <person name="Hugenholtz P."/>
            <person name="Kyrpides N.C."/>
            <person name="Klenk H.P."/>
            <person name="Han C."/>
        </authorList>
    </citation>
    <scope>NUCLEOTIDE SEQUENCE [LARGE SCALE GENOMIC DNA]</scope>
    <source>
        <strain evidence="17">ATCC 14870 / DSM 20603 / BCRC 15368 / CIP 55.134 / JCM 11481 / NBRC 15587 / NCTC 10816 / Prevot 55134</strain>
    </source>
</reference>
<dbReference type="AlphaFoldDB" id="C7R325"/>
<dbReference type="InterPro" id="IPR012337">
    <property type="entry name" value="RNaseH-like_sf"/>
</dbReference>
<feature type="binding site" evidence="12">
    <location>
        <position position="91"/>
    </location>
    <ligand>
        <name>a divalent metal cation</name>
        <dbReference type="ChEBI" id="CHEBI:60240"/>
    </ligand>
</feature>
<evidence type="ECO:0000256" key="10">
    <source>
        <dbReference type="ARBA" id="ARBA00022801"/>
    </source>
</evidence>
<dbReference type="PANTHER" id="PTHR10954:SF18">
    <property type="entry name" value="RIBONUCLEASE HII"/>
    <property type="match status" value="1"/>
</dbReference>
<evidence type="ECO:0000256" key="2">
    <source>
        <dbReference type="ARBA" id="ARBA00001946"/>
    </source>
</evidence>
<dbReference type="GO" id="GO:0006298">
    <property type="term" value="P:mismatch repair"/>
    <property type="evidence" value="ECO:0007669"/>
    <property type="project" value="TreeGrafter"/>
</dbReference>
<dbReference type="OrthoDB" id="9803420at2"/>
<dbReference type="CDD" id="cd07182">
    <property type="entry name" value="RNase_HII_bacteria_HII_like"/>
    <property type="match status" value="1"/>
</dbReference>
<dbReference type="HOGENOM" id="CLU_036532_3_0_11"/>
<dbReference type="GO" id="GO:0032299">
    <property type="term" value="C:ribonuclease H2 complex"/>
    <property type="evidence" value="ECO:0007669"/>
    <property type="project" value="TreeGrafter"/>
</dbReference>
<evidence type="ECO:0000313" key="17">
    <source>
        <dbReference type="Proteomes" id="UP000000628"/>
    </source>
</evidence>
<evidence type="ECO:0000256" key="1">
    <source>
        <dbReference type="ARBA" id="ARBA00000077"/>
    </source>
</evidence>
<dbReference type="STRING" id="471856.Jden_0991"/>
<keyword evidence="8 12" id="KW-0479">Metal-binding</keyword>
<comment type="cofactor">
    <cofactor evidence="12">
        <name>Mn(2+)</name>
        <dbReference type="ChEBI" id="CHEBI:29035"/>
    </cofactor>
    <cofactor evidence="12">
        <name>Mg(2+)</name>
        <dbReference type="ChEBI" id="CHEBI:18420"/>
    </cofactor>
    <text evidence="12">Manganese or magnesium. Binds 1 divalent metal ion per monomer in the absence of substrate. May bind a second metal ion after substrate binding.</text>
</comment>
<evidence type="ECO:0000256" key="7">
    <source>
        <dbReference type="ARBA" id="ARBA00022722"/>
    </source>
</evidence>
<dbReference type="GO" id="GO:0005737">
    <property type="term" value="C:cytoplasm"/>
    <property type="evidence" value="ECO:0007669"/>
    <property type="project" value="UniProtKB-SubCell"/>
</dbReference>
<protein>
    <recommendedName>
        <fullName evidence="13">Ribonuclease</fullName>
        <ecNumber evidence="13">3.1.26.4</ecNumber>
    </recommendedName>
</protein>
<dbReference type="eggNOG" id="COG0164">
    <property type="taxonomic scope" value="Bacteria"/>
</dbReference>
<dbReference type="Gene3D" id="3.30.420.10">
    <property type="entry name" value="Ribonuclease H-like superfamily/Ribonuclease H"/>
    <property type="match status" value="1"/>
</dbReference>
<evidence type="ECO:0000256" key="4">
    <source>
        <dbReference type="ARBA" id="ARBA00004496"/>
    </source>
</evidence>
<keyword evidence="17" id="KW-1185">Reference proteome</keyword>
<evidence type="ECO:0000256" key="3">
    <source>
        <dbReference type="ARBA" id="ARBA00004065"/>
    </source>
</evidence>
<evidence type="ECO:0000256" key="8">
    <source>
        <dbReference type="ARBA" id="ARBA00022723"/>
    </source>
</evidence>
<evidence type="ECO:0000256" key="5">
    <source>
        <dbReference type="ARBA" id="ARBA00007383"/>
    </source>
</evidence>
<organism evidence="16 17">
    <name type="scientific">Jonesia denitrificans (strain ATCC 14870 / DSM 20603 / BCRC 15368 / CIP 55.134 / JCM 11481 / NBRC 15587 / NCTC 10816 / Prevot 55134)</name>
    <name type="common">Listeria denitrificans</name>
    <dbReference type="NCBI Taxonomy" id="471856"/>
    <lineage>
        <taxon>Bacteria</taxon>
        <taxon>Bacillati</taxon>
        <taxon>Actinomycetota</taxon>
        <taxon>Actinomycetes</taxon>
        <taxon>Micrococcales</taxon>
        <taxon>Jonesiaceae</taxon>
        <taxon>Jonesia</taxon>
    </lineage>
</organism>
<dbReference type="GO" id="GO:0046872">
    <property type="term" value="F:metal ion binding"/>
    <property type="evidence" value="ECO:0007669"/>
    <property type="project" value="UniProtKB-KW"/>
</dbReference>
<name>C7R325_JONDD</name>
<feature type="domain" description="RNase H type-2" evidence="15">
    <location>
        <begin position="85"/>
        <end position="303"/>
    </location>
</feature>
<gene>
    <name evidence="16" type="ordered locus">Jden_0991</name>
</gene>
<dbReference type="Proteomes" id="UP000000628">
    <property type="component" value="Chromosome"/>
</dbReference>
<evidence type="ECO:0000256" key="11">
    <source>
        <dbReference type="ARBA" id="ARBA00023211"/>
    </source>
</evidence>
<dbReference type="EC" id="3.1.26.4" evidence="13"/>
<dbReference type="PANTHER" id="PTHR10954">
    <property type="entry name" value="RIBONUCLEASE H2 SUBUNIT A"/>
    <property type="match status" value="1"/>
</dbReference>
<dbReference type="InterPro" id="IPR001352">
    <property type="entry name" value="RNase_HII/HIII"/>
</dbReference>